<proteinExistence type="predicted"/>
<organism evidence="1 2">
    <name type="scientific">Rubus argutus</name>
    <name type="common">Southern blackberry</name>
    <dbReference type="NCBI Taxonomy" id="59490"/>
    <lineage>
        <taxon>Eukaryota</taxon>
        <taxon>Viridiplantae</taxon>
        <taxon>Streptophyta</taxon>
        <taxon>Embryophyta</taxon>
        <taxon>Tracheophyta</taxon>
        <taxon>Spermatophyta</taxon>
        <taxon>Magnoliopsida</taxon>
        <taxon>eudicotyledons</taxon>
        <taxon>Gunneridae</taxon>
        <taxon>Pentapetalae</taxon>
        <taxon>rosids</taxon>
        <taxon>fabids</taxon>
        <taxon>Rosales</taxon>
        <taxon>Rosaceae</taxon>
        <taxon>Rosoideae</taxon>
        <taxon>Rosoideae incertae sedis</taxon>
        <taxon>Rubus</taxon>
    </lineage>
</organism>
<accession>A0AAW1W0K1</accession>
<evidence type="ECO:0000313" key="1">
    <source>
        <dbReference type="EMBL" id="KAK9912398.1"/>
    </source>
</evidence>
<name>A0AAW1W0K1_RUBAR</name>
<comment type="caution">
    <text evidence="1">The sequence shown here is derived from an EMBL/GenBank/DDBJ whole genome shotgun (WGS) entry which is preliminary data.</text>
</comment>
<reference evidence="1 2" key="1">
    <citation type="journal article" date="2023" name="G3 (Bethesda)">
        <title>A chromosome-length genome assembly and annotation of blackberry (Rubus argutus, cv. 'Hillquist').</title>
        <authorList>
            <person name="Bruna T."/>
            <person name="Aryal R."/>
            <person name="Dudchenko O."/>
            <person name="Sargent D.J."/>
            <person name="Mead D."/>
            <person name="Buti M."/>
            <person name="Cavallini A."/>
            <person name="Hytonen T."/>
            <person name="Andres J."/>
            <person name="Pham M."/>
            <person name="Weisz D."/>
            <person name="Mascagni F."/>
            <person name="Usai G."/>
            <person name="Natali L."/>
            <person name="Bassil N."/>
            <person name="Fernandez G.E."/>
            <person name="Lomsadze A."/>
            <person name="Armour M."/>
            <person name="Olukolu B."/>
            <person name="Poorten T."/>
            <person name="Britton C."/>
            <person name="Davik J."/>
            <person name="Ashrafi H."/>
            <person name="Aiden E.L."/>
            <person name="Borodovsky M."/>
            <person name="Worthington M."/>
        </authorList>
    </citation>
    <scope>NUCLEOTIDE SEQUENCE [LARGE SCALE GENOMIC DNA]</scope>
    <source>
        <strain evidence="1">PI 553951</strain>
    </source>
</reference>
<dbReference type="EMBL" id="JBEDUW010000007">
    <property type="protein sequence ID" value="KAK9912398.1"/>
    <property type="molecule type" value="Genomic_DNA"/>
</dbReference>
<sequence length="104" mass="10850">MKTFLDATPFEAFHRTAFGAKALSPNSQIQQAAISAQLDSSPITLDHHTTAGSTSADHLVSNSFSRRAMRSNSLSASAQQPVLLFSSPSPPTAALCTQASASSD</sequence>
<dbReference type="AlphaFoldDB" id="A0AAW1W0K1"/>
<keyword evidence="2" id="KW-1185">Reference proteome</keyword>
<evidence type="ECO:0000313" key="2">
    <source>
        <dbReference type="Proteomes" id="UP001457282"/>
    </source>
</evidence>
<gene>
    <name evidence="1" type="ORF">M0R45_036265</name>
</gene>
<protein>
    <submittedName>
        <fullName evidence="1">Uncharacterized protein</fullName>
    </submittedName>
</protein>
<dbReference type="Proteomes" id="UP001457282">
    <property type="component" value="Unassembled WGS sequence"/>
</dbReference>